<evidence type="ECO:0000313" key="2">
    <source>
        <dbReference type="EMBL" id="KAF9465489.1"/>
    </source>
</evidence>
<reference evidence="2" key="1">
    <citation type="submission" date="2020-11" db="EMBL/GenBank/DDBJ databases">
        <authorList>
            <consortium name="DOE Joint Genome Institute"/>
            <person name="Ahrendt S."/>
            <person name="Riley R."/>
            <person name="Andreopoulos W."/>
            <person name="Labutti K."/>
            <person name="Pangilinan J."/>
            <person name="Ruiz-Duenas F.J."/>
            <person name="Barrasa J.M."/>
            <person name="Sanchez-Garcia M."/>
            <person name="Camarero S."/>
            <person name="Miyauchi S."/>
            <person name="Serrano A."/>
            <person name="Linde D."/>
            <person name="Babiker R."/>
            <person name="Drula E."/>
            <person name="Ayuso-Fernandez I."/>
            <person name="Pacheco R."/>
            <person name="Padilla G."/>
            <person name="Ferreira P."/>
            <person name="Barriuso J."/>
            <person name="Kellner H."/>
            <person name="Castanera R."/>
            <person name="Alfaro M."/>
            <person name="Ramirez L."/>
            <person name="Pisabarro A.G."/>
            <person name="Kuo A."/>
            <person name="Tritt A."/>
            <person name="Lipzen A."/>
            <person name="He G."/>
            <person name="Yan M."/>
            <person name="Ng V."/>
            <person name="Cullen D."/>
            <person name="Martin F."/>
            <person name="Rosso M.-N."/>
            <person name="Henrissat B."/>
            <person name="Hibbett D."/>
            <person name="Martinez A.T."/>
            <person name="Grigoriev I.V."/>
        </authorList>
    </citation>
    <scope>NUCLEOTIDE SEQUENCE</scope>
    <source>
        <strain evidence="2">CBS 247.69</strain>
    </source>
</reference>
<name>A0A9P6CM20_9AGAR</name>
<dbReference type="EMBL" id="MU150247">
    <property type="protein sequence ID" value="KAF9465489.1"/>
    <property type="molecule type" value="Genomic_DNA"/>
</dbReference>
<organism evidence="2 3">
    <name type="scientific">Collybia nuda</name>
    <dbReference type="NCBI Taxonomy" id="64659"/>
    <lineage>
        <taxon>Eukaryota</taxon>
        <taxon>Fungi</taxon>
        <taxon>Dikarya</taxon>
        <taxon>Basidiomycota</taxon>
        <taxon>Agaricomycotina</taxon>
        <taxon>Agaricomycetes</taxon>
        <taxon>Agaricomycetidae</taxon>
        <taxon>Agaricales</taxon>
        <taxon>Tricholomatineae</taxon>
        <taxon>Clitocybaceae</taxon>
        <taxon>Collybia</taxon>
    </lineage>
</organism>
<dbReference type="AlphaFoldDB" id="A0A9P6CM20"/>
<feature type="chain" id="PRO_5040509298" evidence="1">
    <location>
        <begin position="20"/>
        <end position="66"/>
    </location>
</feature>
<dbReference type="Proteomes" id="UP000807353">
    <property type="component" value="Unassembled WGS sequence"/>
</dbReference>
<feature type="signal peptide" evidence="1">
    <location>
        <begin position="1"/>
        <end position="19"/>
    </location>
</feature>
<comment type="caution">
    <text evidence="2">The sequence shown here is derived from an EMBL/GenBank/DDBJ whole genome shotgun (WGS) entry which is preliminary data.</text>
</comment>
<keyword evidence="3" id="KW-1185">Reference proteome</keyword>
<gene>
    <name evidence="2" type="ORF">BDZ94DRAFT_1253929</name>
</gene>
<evidence type="ECO:0000256" key="1">
    <source>
        <dbReference type="SAM" id="SignalP"/>
    </source>
</evidence>
<accession>A0A9P6CM20</accession>
<sequence length="66" mass="7020">MQLKYISAILFFAIVHVSASPSPSSEETTINCHTQTDCPAGYRCCGPFRAELGGTCFGGPSHICPL</sequence>
<keyword evidence="1" id="KW-0732">Signal</keyword>
<protein>
    <submittedName>
        <fullName evidence="2">Uncharacterized protein</fullName>
    </submittedName>
</protein>
<proteinExistence type="predicted"/>
<evidence type="ECO:0000313" key="3">
    <source>
        <dbReference type="Proteomes" id="UP000807353"/>
    </source>
</evidence>